<dbReference type="FunFam" id="3.90.110.10:FF:000004">
    <property type="entry name" value="Malate dehydrogenase"/>
    <property type="match status" value="1"/>
</dbReference>
<dbReference type="Gene3D" id="3.40.50.720">
    <property type="entry name" value="NAD(P)-binding Rossmann-like Domain"/>
    <property type="match status" value="1"/>
</dbReference>
<dbReference type="NCBIfam" id="NF004863">
    <property type="entry name" value="PRK06223.1"/>
    <property type="match status" value="1"/>
</dbReference>
<keyword evidence="2 4" id="KW-0560">Oxidoreductase</keyword>
<dbReference type="NCBIfam" id="TIGR01763">
    <property type="entry name" value="MalateDH_bact"/>
    <property type="match status" value="1"/>
</dbReference>
<dbReference type="SUPFAM" id="SSF51735">
    <property type="entry name" value="NAD(P)-binding Rossmann-fold domains"/>
    <property type="match status" value="1"/>
</dbReference>
<comment type="catalytic activity">
    <reaction evidence="4">
        <text>(S)-malate + NAD(+) = oxaloacetate + NADH + H(+)</text>
        <dbReference type="Rhea" id="RHEA:21432"/>
        <dbReference type="ChEBI" id="CHEBI:15378"/>
        <dbReference type="ChEBI" id="CHEBI:15589"/>
        <dbReference type="ChEBI" id="CHEBI:16452"/>
        <dbReference type="ChEBI" id="CHEBI:57540"/>
        <dbReference type="ChEBI" id="CHEBI:57945"/>
        <dbReference type="EC" id="1.1.1.37"/>
    </reaction>
</comment>
<proteinExistence type="inferred from homology"/>
<dbReference type="GO" id="GO:0006099">
    <property type="term" value="P:tricarboxylic acid cycle"/>
    <property type="evidence" value="ECO:0007669"/>
    <property type="project" value="UniProtKB-UniRule"/>
</dbReference>
<dbReference type="HAMAP" id="MF_00487">
    <property type="entry name" value="Malate_dehydrog_3"/>
    <property type="match status" value="1"/>
</dbReference>
<comment type="similarity">
    <text evidence="4">Belongs to the LDH/MDH superfamily. MDH type 3 family.</text>
</comment>
<evidence type="ECO:0000256" key="2">
    <source>
        <dbReference type="ARBA" id="ARBA00023002"/>
    </source>
</evidence>
<feature type="binding site" evidence="4 6">
    <location>
        <position position="119"/>
    </location>
    <ligand>
        <name>substrate</name>
    </ligand>
</feature>
<evidence type="ECO:0000256" key="4">
    <source>
        <dbReference type="HAMAP-Rule" id="MF_00487"/>
    </source>
</evidence>
<feature type="binding site" evidence="4 7">
    <location>
        <begin position="117"/>
        <end position="119"/>
    </location>
    <ligand>
        <name>NAD(+)</name>
        <dbReference type="ChEBI" id="CHEBI:57540"/>
    </ligand>
</feature>
<gene>
    <name evidence="4" type="primary">mdh</name>
    <name evidence="10" type="ORF">A3G33_09830</name>
</gene>
<feature type="active site" description="Proton acceptor" evidence="4 5">
    <location>
        <position position="174"/>
    </location>
</feature>
<evidence type="ECO:0000313" key="11">
    <source>
        <dbReference type="Proteomes" id="UP000178187"/>
    </source>
</evidence>
<dbReference type="GO" id="GO:0004459">
    <property type="term" value="F:L-lactate dehydrogenase (NAD+) activity"/>
    <property type="evidence" value="ECO:0007669"/>
    <property type="project" value="TreeGrafter"/>
</dbReference>
<feature type="binding site" evidence="4 6">
    <location>
        <position position="81"/>
    </location>
    <ligand>
        <name>substrate</name>
    </ligand>
</feature>
<evidence type="ECO:0000256" key="1">
    <source>
        <dbReference type="ARBA" id="ARBA00022532"/>
    </source>
</evidence>
<dbReference type="FunFam" id="3.40.50.720:FF:000018">
    <property type="entry name" value="Malate dehydrogenase"/>
    <property type="match status" value="1"/>
</dbReference>
<dbReference type="PANTHER" id="PTHR43128">
    <property type="entry name" value="L-2-HYDROXYCARBOXYLATE DEHYDROGENASE (NAD(P)(+))"/>
    <property type="match status" value="1"/>
</dbReference>
<dbReference type="Pfam" id="PF00056">
    <property type="entry name" value="Ldh_1_N"/>
    <property type="match status" value="1"/>
</dbReference>
<dbReference type="EMBL" id="MHFR01000042">
    <property type="protein sequence ID" value="OGW97479.1"/>
    <property type="molecule type" value="Genomic_DNA"/>
</dbReference>
<dbReference type="AlphaFoldDB" id="A0A1G1KXY5"/>
<feature type="binding site" evidence="4 7">
    <location>
        <begin position="8"/>
        <end position="13"/>
    </location>
    <ligand>
        <name>NAD(+)</name>
        <dbReference type="ChEBI" id="CHEBI:57540"/>
    </ligand>
</feature>
<dbReference type="PIRSF" id="PIRSF000102">
    <property type="entry name" value="Lac_mal_DH"/>
    <property type="match status" value="1"/>
</dbReference>
<dbReference type="CDD" id="cd01339">
    <property type="entry name" value="LDH-like_MDH"/>
    <property type="match status" value="1"/>
</dbReference>
<sequence>MNKVTVIGAGFVGATAAQRILEKELADVVLLDVVEGLAQGKALDMMQSTSVEGFTTNIVGTTNYADTKKSDIVVITAGLARKPGMTRDDLQAKNAEIVGGIVSEVVRYSPESIIIVVTNPLDVMTYMTLKKSGFPASRVIGMAGVLDSARYAYFLSVETKVPANEIQAMVLGGHGDLMVPLPKYTLIKGKPVTEIIPAEKLNAINVRTQNGGVEIVNLLKTGSAYYAPSSSAVAMVEAILKDSGKVLPCCAYLSGEYGFQNVYCGVPVRLTRNGVDKVIELQLTPEEKEALKRSVAQVTEQVGKLKI</sequence>
<evidence type="ECO:0000259" key="9">
    <source>
        <dbReference type="Pfam" id="PF02866"/>
    </source>
</evidence>
<dbReference type="InterPro" id="IPR015955">
    <property type="entry name" value="Lactate_DH/Glyco_Ohase_4_C"/>
</dbReference>
<evidence type="ECO:0000256" key="7">
    <source>
        <dbReference type="PIRSR" id="PIRSR000102-3"/>
    </source>
</evidence>
<accession>A0A1G1KXY5</accession>
<evidence type="ECO:0000256" key="5">
    <source>
        <dbReference type="PIRSR" id="PIRSR000102-1"/>
    </source>
</evidence>
<feature type="binding site" evidence="4 6">
    <location>
        <position position="150"/>
    </location>
    <ligand>
        <name>substrate</name>
    </ligand>
</feature>
<dbReference type="EC" id="1.1.1.37" evidence="4"/>
<dbReference type="GO" id="GO:0006089">
    <property type="term" value="P:lactate metabolic process"/>
    <property type="evidence" value="ECO:0007669"/>
    <property type="project" value="TreeGrafter"/>
</dbReference>
<feature type="domain" description="Lactate/malate dehydrogenase N-terminal" evidence="8">
    <location>
        <begin position="3"/>
        <end position="141"/>
    </location>
</feature>
<feature type="binding site" evidence="4 7">
    <location>
        <position position="94"/>
    </location>
    <ligand>
        <name>NAD(+)</name>
        <dbReference type="ChEBI" id="CHEBI:57540"/>
    </ligand>
</feature>
<dbReference type="InterPro" id="IPR001557">
    <property type="entry name" value="L-lactate/malate_DH"/>
</dbReference>
<dbReference type="Proteomes" id="UP000178187">
    <property type="component" value="Unassembled WGS sequence"/>
</dbReference>
<dbReference type="PRINTS" id="PR00086">
    <property type="entry name" value="LLDHDRGNASE"/>
</dbReference>
<evidence type="ECO:0000256" key="6">
    <source>
        <dbReference type="PIRSR" id="PIRSR000102-2"/>
    </source>
</evidence>
<dbReference type="InterPro" id="IPR036291">
    <property type="entry name" value="NAD(P)-bd_dom_sf"/>
</dbReference>
<feature type="domain" description="Lactate/malate dehydrogenase C-terminal" evidence="9">
    <location>
        <begin position="146"/>
        <end position="302"/>
    </location>
</feature>
<comment type="caution">
    <text evidence="10">The sequence shown here is derived from an EMBL/GenBank/DDBJ whole genome shotgun (WGS) entry which is preliminary data.</text>
</comment>
<organism evidence="10 11">
    <name type="scientific">Candidatus Danuiimicrobium aquiferis</name>
    <dbReference type="NCBI Taxonomy" id="1801832"/>
    <lineage>
        <taxon>Bacteria</taxon>
        <taxon>Pseudomonadati</taxon>
        <taxon>Candidatus Omnitrophota</taxon>
        <taxon>Candidatus Danuiimicrobium</taxon>
    </lineage>
</organism>
<dbReference type="Pfam" id="PF02866">
    <property type="entry name" value="Ldh_1_C"/>
    <property type="match status" value="1"/>
</dbReference>
<keyword evidence="3 4" id="KW-0520">NAD</keyword>
<dbReference type="InterPro" id="IPR001236">
    <property type="entry name" value="Lactate/malate_DH_N"/>
</dbReference>
<evidence type="ECO:0000256" key="3">
    <source>
        <dbReference type="ARBA" id="ARBA00023027"/>
    </source>
</evidence>
<dbReference type="InterPro" id="IPR022383">
    <property type="entry name" value="Lactate/malate_DH_C"/>
</dbReference>
<evidence type="ECO:0000313" key="10">
    <source>
        <dbReference type="EMBL" id="OGW97479.1"/>
    </source>
</evidence>
<evidence type="ECO:0000259" key="8">
    <source>
        <dbReference type="Pfam" id="PF00056"/>
    </source>
</evidence>
<feature type="binding site" evidence="4 6">
    <location>
        <position position="87"/>
    </location>
    <ligand>
        <name>substrate</name>
    </ligand>
</feature>
<protein>
    <recommendedName>
        <fullName evidence="4">Malate dehydrogenase</fullName>
        <ecNumber evidence="4">1.1.1.37</ecNumber>
    </recommendedName>
</protein>
<name>A0A1G1KXY5_9BACT</name>
<dbReference type="SUPFAM" id="SSF56327">
    <property type="entry name" value="LDH C-terminal domain-like"/>
    <property type="match status" value="1"/>
</dbReference>
<dbReference type="PANTHER" id="PTHR43128:SF16">
    <property type="entry name" value="L-LACTATE DEHYDROGENASE"/>
    <property type="match status" value="1"/>
</dbReference>
<dbReference type="GO" id="GO:0030060">
    <property type="term" value="F:L-malate dehydrogenase (NAD+) activity"/>
    <property type="evidence" value="ECO:0007669"/>
    <property type="project" value="UniProtKB-UniRule"/>
</dbReference>
<reference evidence="10 11" key="1">
    <citation type="journal article" date="2016" name="Nat. Commun.">
        <title>Thousands of microbial genomes shed light on interconnected biogeochemical processes in an aquifer system.</title>
        <authorList>
            <person name="Anantharaman K."/>
            <person name="Brown C.T."/>
            <person name="Hug L.A."/>
            <person name="Sharon I."/>
            <person name="Castelle C.J."/>
            <person name="Probst A.J."/>
            <person name="Thomas B.C."/>
            <person name="Singh A."/>
            <person name="Wilkins M.J."/>
            <person name="Karaoz U."/>
            <person name="Brodie E.L."/>
            <person name="Williams K.H."/>
            <person name="Hubbard S.S."/>
            <person name="Banfield J.F."/>
        </authorList>
    </citation>
    <scope>NUCLEOTIDE SEQUENCE [LARGE SCALE GENOMIC DNA]</scope>
</reference>
<feature type="binding site" evidence="4 7">
    <location>
        <position position="32"/>
    </location>
    <ligand>
        <name>NAD(+)</name>
        <dbReference type="ChEBI" id="CHEBI:57540"/>
    </ligand>
</feature>
<dbReference type="Gene3D" id="3.90.110.10">
    <property type="entry name" value="Lactate dehydrogenase/glycoside hydrolase, family 4, C-terminal"/>
    <property type="match status" value="1"/>
</dbReference>
<comment type="function">
    <text evidence="4">Catalyzes the reversible oxidation of malate to oxaloacetate.</text>
</comment>
<dbReference type="InterPro" id="IPR011275">
    <property type="entry name" value="Malate_DH_type3"/>
</dbReference>
<keyword evidence="1 4" id="KW-0816">Tricarboxylic acid cycle</keyword>